<dbReference type="Pfam" id="PF03460">
    <property type="entry name" value="NIR_SIR_ferr"/>
    <property type="match status" value="2"/>
</dbReference>
<accession>A0ABV7K6Q8</accession>
<protein>
    <recommendedName>
        <fullName evidence="4">Nitrite/Sulfite reductase ferredoxin-like domain-containing protein</fullName>
    </recommendedName>
</protein>
<feature type="domain" description="Nitrite/Sulfite reductase ferredoxin-like" evidence="4">
    <location>
        <begin position="152"/>
        <end position="203"/>
    </location>
</feature>
<keyword evidence="2" id="KW-0349">Heme</keyword>
<evidence type="ECO:0000313" key="5">
    <source>
        <dbReference type="EMBL" id="MFC3205696.1"/>
    </source>
</evidence>
<evidence type="ECO:0000259" key="4">
    <source>
        <dbReference type="Pfam" id="PF03460"/>
    </source>
</evidence>
<keyword evidence="1" id="KW-0004">4Fe-4S</keyword>
<reference evidence="6" key="1">
    <citation type="journal article" date="2019" name="Int. J. Syst. Evol. Microbiol.">
        <title>The Global Catalogue of Microorganisms (GCM) 10K type strain sequencing project: providing services to taxonomists for standard genome sequencing and annotation.</title>
        <authorList>
            <consortium name="The Broad Institute Genomics Platform"/>
            <consortium name="The Broad Institute Genome Sequencing Center for Infectious Disease"/>
            <person name="Wu L."/>
            <person name="Ma J."/>
        </authorList>
    </citation>
    <scope>NUCLEOTIDE SEQUENCE [LARGE SCALE GENOMIC DNA]</scope>
    <source>
        <strain evidence="6">KCTC 52165</strain>
    </source>
</reference>
<comment type="caution">
    <text evidence="5">The sequence shown here is derived from an EMBL/GenBank/DDBJ whole genome shotgun (WGS) entry which is preliminary data.</text>
</comment>
<organism evidence="5 6">
    <name type="scientific">Aquamicrobium soli</name>
    <dbReference type="NCBI Taxonomy" id="1811518"/>
    <lineage>
        <taxon>Bacteria</taxon>
        <taxon>Pseudomonadati</taxon>
        <taxon>Pseudomonadota</taxon>
        <taxon>Alphaproteobacteria</taxon>
        <taxon>Hyphomicrobiales</taxon>
        <taxon>Phyllobacteriaceae</taxon>
        <taxon>Aquamicrobium</taxon>
    </lineage>
</organism>
<dbReference type="RefSeq" id="WP_378219388.1">
    <property type="nucleotide sequence ID" value="NZ_JBHRTK010000006.1"/>
</dbReference>
<sequence>MYRDDIFEPASIEARLAEFSDQIERRLAGELTEAEFEPLRLRNGVHLQPHSYMLNIAVAHGTLDARQLRTLAHVARTYDRGYGHFTASGDIQFQWPSLSDVPAMLADLATVGLYARDLDETRTDGVARENATIRWPPDQVPVTITLKTVGGTSGDISDGQMEAVAELAERYGSSEIRITGDQALVLPHIARADLEVVHETLAEIGLEAADASLVPGFDPEQIVAVDAVIETYLSIRNDHSERFLDVYRRVGPAPFKEALHGTETRVA</sequence>
<evidence type="ECO:0000256" key="2">
    <source>
        <dbReference type="ARBA" id="ARBA00022617"/>
    </source>
</evidence>
<evidence type="ECO:0000256" key="1">
    <source>
        <dbReference type="ARBA" id="ARBA00022485"/>
    </source>
</evidence>
<gene>
    <name evidence="5" type="ORF">ACFOHJ_05685</name>
</gene>
<feature type="domain" description="Nitrite/Sulfite reductase ferredoxin-like" evidence="4">
    <location>
        <begin position="48"/>
        <end position="109"/>
    </location>
</feature>
<dbReference type="InterPro" id="IPR051329">
    <property type="entry name" value="NIR_SIR_4Fe-4S"/>
</dbReference>
<keyword evidence="2" id="KW-0408">Iron</keyword>
<keyword evidence="1" id="KW-0411">Iron-sulfur</keyword>
<dbReference type="EMBL" id="JBHRTK010000006">
    <property type="protein sequence ID" value="MFC3205696.1"/>
    <property type="molecule type" value="Genomic_DNA"/>
</dbReference>
<dbReference type="Proteomes" id="UP001595583">
    <property type="component" value="Unassembled WGS sequence"/>
</dbReference>
<keyword evidence="6" id="KW-1185">Reference proteome</keyword>
<keyword evidence="3" id="KW-0560">Oxidoreductase</keyword>
<dbReference type="InterPro" id="IPR036136">
    <property type="entry name" value="Nit/Sulf_reduc_fer-like_dom_sf"/>
</dbReference>
<dbReference type="Gene3D" id="3.90.480.20">
    <property type="match status" value="1"/>
</dbReference>
<evidence type="ECO:0000313" key="6">
    <source>
        <dbReference type="Proteomes" id="UP001595583"/>
    </source>
</evidence>
<keyword evidence="2" id="KW-0479">Metal-binding</keyword>
<evidence type="ECO:0000256" key="3">
    <source>
        <dbReference type="ARBA" id="ARBA00023002"/>
    </source>
</evidence>
<dbReference type="InterPro" id="IPR005117">
    <property type="entry name" value="NiRdtase/SiRdtase_haem-b_fer"/>
</dbReference>
<dbReference type="PANTHER" id="PTHR32439:SF9">
    <property type="entry name" value="BLR3264 PROTEIN"/>
    <property type="match status" value="1"/>
</dbReference>
<name>A0ABV7K6Q8_9HYPH</name>
<dbReference type="SUPFAM" id="SSF55124">
    <property type="entry name" value="Nitrite/Sulfite reductase N-terminal domain-like"/>
    <property type="match status" value="2"/>
</dbReference>
<dbReference type="PANTHER" id="PTHR32439">
    <property type="entry name" value="FERREDOXIN--NITRITE REDUCTASE, CHLOROPLASTIC"/>
    <property type="match status" value="1"/>
</dbReference>
<proteinExistence type="predicted"/>